<evidence type="ECO:0000313" key="12">
    <source>
        <dbReference type="Proteomes" id="UP000019225"/>
    </source>
</evidence>
<evidence type="ECO:0000256" key="4">
    <source>
        <dbReference type="ARBA" id="ARBA00022801"/>
    </source>
</evidence>
<dbReference type="Gene3D" id="3.40.50.200">
    <property type="entry name" value="Peptidase S8/S53 domain"/>
    <property type="match status" value="1"/>
</dbReference>
<dbReference type="KEGG" id="kal:KALB_1312"/>
<feature type="region of interest" description="Disordered" evidence="8">
    <location>
        <begin position="561"/>
        <end position="584"/>
    </location>
</feature>
<dbReference type="Gene3D" id="2.60.40.10">
    <property type="entry name" value="Immunoglobulins"/>
    <property type="match status" value="1"/>
</dbReference>
<dbReference type="InterPro" id="IPR030400">
    <property type="entry name" value="Sedolisin_dom"/>
</dbReference>
<comment type="cofactor">
    <cofactor evidence="1">
        <name>Ca(2+)</name>
        <dbReference type="ChEBI" id="CHEBI:29108"/>
    </cofactor>
</comment>
<dbReference type="eggNOG" id="COG4934">
    <property type="taxonomic scope" value="Bacteria"/>
</dbReference>
<keyword evidence="2" id="KW-0645">Protease</keyword>
<proteinExistence type="predicted"/>
<keyword evidence="3" id="KW-0479">Metal-binding</keyword>
<dbReference type="GO" id="GO:0005509">
    <property type="term" value="F:calcium ion binding"/>
    <property type="evidence" value="ECO:0007669"/>
    <property type="project" value="InterPro"/>
</dbReference>
<dbReference type="InterPro" id="IPR015366">
    <property type="entry name" value="S53_propep"/>
</dbReference>
<dbReference type="CDD" id="cd04056">
    <property type="entry name" value="Peptidases_S53"/>
    <property type="match status" value="1"/>
</dbReference>
<dbReference type="PANTHER" id="PTHR14218:SF15">
    <property type="entry name" value="TRIPEPTIDYL-PEPTIDASE 1"/>
    <property type="match status" value="1"/>
</dbReference>
<evidence type="ECO:0000256" key="3">
    <source>
        <dbReference type="ARBA" id="ARBA00022723"/>
    </source>
</evidence>
<keyword evidence="6" id="KW-0106">Calcium</keyword>
<dbReference type="InterPro" id="IPR015919">
    <property type="entry name" value="Cadherin-like_sf"/>
</dbReference>
<feature type="compositionally biased region" description="Low complexity" evidence="8">
    <location>
        <begin position="564"/>
        <end position="580"/>
    </location>
</feature>
<feature type="region of interest" description="Disordered" evidence="8">
    <location>
        <begin position="194"/>
        <end position="214"/>
    </location>
</feature>
<dbReference type="Pfam" id="PF05345">
    <property type="entry name" value="He_PIG"/>
    <property type="match status" value="1"/>
</dbReference>
<name>W5W1P1_9PSEU</name>
<evidence type="ECO:0000256" key="1">
    <source>
        <dbReference type="ARBA" id="ARBA00001913"/>
    </source>
</evidence>
<dbReference type="STRING" id="1449976.KALB_1312"/>
<keyword evidence="9" id="KW-0732">Signal</keyword>
<dbReference type="Pfam" id="PF09286">
    <property type="entry name" value="Pro-kuma_activ"/>
    <property type="match status" value="1"/>
</dbReference>
<dbReference type="GO" id="GO:0008240">
    <property type="term" value="F:tripeptidyl-peptidase activity"/>
    <property type="evidence" value="ECO:0007669"/>
    <property type="project" value="TreeGrafter"/>
</dbReference>
<dbReference type="HOGENOM" id="CLU_012501_0_0_11"/>
<dbReference type="Proteomes" id="UP000019225">
    <property type="component" value="Chromosome"/>
</dbReference>
<reference evidence="11 12" key="1">
    <citation type="journal article" date="2014" name="BMC Genomics">
        <title>Complete genome sequence of producer of the glycopeptide antibiotic Aculeximycin Kutzneria albida DSM 43870T, a representative of minor genus of Pseudonocardiaceae.</title>
        <authorList>
            <person name="Rebets Y."/>
            <person name="Tokovenko B."/>
            <person name="Lushchyk I."/>
            <person name="Ruckert C."/>
            <person name="Zaburannyi N."/>
            <person name="Bechthold A."/>
            <person name="Kalinowski J."/>
            <person name="Luzhetskyy A."/>
        </authorList>
    </citation>
    <scope>NUCLEOTIDE SEQUENCE [LARGE SCALE GENOMIC DNA]</scope>
    <source>
        <strain evidence="11">DSM 43870</strain>
    </source>
</reference>
<accession>W5W1P1</accession>
<dbReference type="CDD" id="cd11377">
    <property type="entry name" value="Pro-peptidase_S53"/>
    <property type="match status" value="1"/>
</dbReference>
<dbReference type="PANTHER" id="PTHR14218">
    <property type="entry name" value="PROTEASE S8 TRIPEPTIDYL PEPTIDASE I CLN2"/>
    <property type="match status" value="1"/>
</dbReference>
<dbReference type="PATRIC" id="fig|1449976.3.peg.1319"/>
<dbReference type="GO" id="GO:0006508">
    <property type="term" value="P:proteolysis"/>
    <property type="evidence" value="ECO:0007669"/>
    <property type="project" value="UniProtKB-KW"/>
</dbReference>
<dbReference type="SUPFAM" id="SSF52743">
    <property type="entry name" value="Subtilisin-like"/>
    <property type="match status" value="1"/>
</dbReference>
<dbReference type="Gene3D" id="2.60.120.260">
    <property type="entry name" value="Galactose-binding domain-like"/>
    <property type="match status" value="1"/>
</dbReference>
<dbReference type="SUPFAM" id="SSF54897">
    <property type="entry name" value="Protease propeptides/inhibitors"/>
    <property type="match status" value="1"/>
</dbReference>
<evidence type="ECO:0000256" key="6">
    <source>
        <dbReference type="ARBA" id="ARBA00022837"/>
    </source>
</evidence>
<dbReference type="SMART" id="SM00944">
    <property type="entry name" value="Pro-kuma_activ"/>
    <property type="match status" value="1"/>
</dbReference>
<keyword evidence="12" id="KW-1185">Reference proteome</keyword>
<organism evidence="11 12">
    <name type="scientific">Kutzneria albida DSM 43870</name>
    <dbReference type="NCBI Taxonomy" id="1449976"/>
    <lineage>
        <taxon>Bacteria</taxon>
        <taxon>Bacillati</taxon>
        <taxon>Actinomycetota</taxon>
        <taxon>Actinomycetes</taxon>
        <taxon>Pseudonocardiales</taxon>
        <taxon>Pseudonocardiaceae</taxon>
        <taxon>Kutzneria</taxon>
    </lineage>
</organism>
<dbReference type="SUPFAM" id="SSF49313">
    <property type="entry name" value="Cadherin-like"/>
    <property type="match status" value="1"/>
</dbReference>
<dbReference type="PROSITE" id="PS51695">
    <property type="entry name" value="SEDOLISIN"/>
    <property type="match status" value="1"/>
</dbReference>
<sequence>MRSSRRASVALLVAMPLVVGAGSAAAWAQPEAAHPVALANSSAPGLQYATKTGSVQQDKQVQVAVSLKLRNESDLDAFLSRVNDPHSADYRHYLSPDQFAARYAPTQAQVDQVRAYLASKGLTVTGVSGNRMAVDAKGSASVVQQAFGTNLSTYHDNELNRDFTANDSAPSVDSAVSALISGVSGLNNHYQRHSSAQKLTSAAPHAGSGPAGGYTAQELRTGYGVDKLTGAGIDGKGQSIAMLEFSHFSQSNISKYDQQYGTGSPTPTVVKVSGGDDDTAGDGVGEVELDIEVAHAIAPKADVAVYEAPNSDQGEIDMWNKFVSDNVSVVSSSWGLCELDDTPATEDAVDKAAKQGAAQGQTFLSAAGDSGAYDCYHHSGTQSPNASKLAVDFPGSDPYVTSVGGTTLNEGSGGSYSSETVWNEGSSKWSGGGGVSSKFARPSWQTGSGVDTSALRQVPDVSANAQNYSIYTGGSWANYGGTSAATPLWASFLTLVNQKALAAGKSKVGQVNATLYQLGSGSSYSSLFHDITSGDNLYYKAAANFDKASGWGSPIADPLATALSGGTTPPTGGPSVTSPGNQTNLVGDTVSVTVKATGGTSPYTWSASGLPAGLSIASGTGVISGKPTNAGSSNVTVTATDAAGKAGSASFTWTVSTTGGACSGQKLGNPGFESGTSPWTASNGVVSNASAGQPAHSGSYVAWLNGYGSTHSDSLSQSVSIPAGCHASLSFWLHIDTDETTSSTAYDKLTVKAGSTTLATYSNLNAASGYVQKTFDLSALAGQTVTISFSGTEDASAQTSFVLDDTAVTLS</sequence>
<dbReference type="AlphaFoldDB" id="W5W1P1"/>
<evidence type="ECO:0000256" key="8">
    <source>
        <dbReference type="SAM" id="MobiDB-lite"/>
    </source>
</evidence>
<gene>
    <name evidence="11" type="ORF">KALB_1312</name>
</gene>
<dbReference type="GO" id="GO:0004252">
    <property type="term" value="F:serine-type endopeptidase activity"/>
    <property type="evidence" value="ECO:0007669"/>
    <property type="project" value="InterPro"/>
</dbReference>
<feature type="chain" id="PRO_5038572788" description="Peptidase S53 domain-containing protein" evidence="9">
    <location>
        <begin position="29"/>
        <end position="811"/>
    </location>
</feature>
<keyword evidence="7" id="KW-0865">Zymogen</keyword>
<dbReference type="RefSeq" id="WP_158510719.1">
    <property type="nucleotide sequence ID" value="NZ_CP007155.1"/>
</dbReference>
<evidence type="ECO:0000256" key="5">
    <source>
        <dbReference type="ARBA" id="ARBA00022825"/>
    </source>
</evidence>
<protein>
    <recommendedName>
        <fullName evidence="10">Peptidase S53 domain-containing protein</fullName>
    </recommendedName>
</protein>
<evidence type="ECO:0000256" key="7">
    <source>
        <dbReference type="ARBA" id="ARBA00023145"/>
    </source>
</evidence>
<dbReference type="EMBL" id="CP007155">
    <property type="protein sequence ID" value="AHH94685.1"/>
    <property type="molecule type" value="Genomic_DNA"/>
</dbReference>
<dbReference type="eggNOG" id="COG3227">
    <property type="taxonomic scope" value="Bacteria"/>
</dbReference>
<dbReference type="GO" id="GO:0005975">
    <property type="term" value="P:carbohydrate metabolic process"/>
    <property type="evidence" value="ECO:0007669"/>
    <property type="project" value="UniProtKB-ARBA"/>
</dbReference>
<evidence type="ECO:0000259" key="10">
    <source>
        <dbReference type="PROSITE" id="PS51695"/>
    </source>
</evidence>
<dbReference type="OrthoDB" id="9798386at2"/>
<dbReference type="GO" id="GO:0016020">
    <property type="term" value="C:membrane"/>
    <property type="evidence" value="ECO:0007669"/>
    <property type="project" value="InterPro"/>
</dbReference>
<evidence type="ECO:0000256" key="2">
    <source>
        <dbReference type="ARBA" id="ARBA00022670"/>
    </source>
</evidence>
<evidence type="ECO:0000313" key="11">
    <source>
        <dbReference type="EMBL" id="AHH94685.1"/>
    </source>
</evidence>
<feature type="domain" description="Peptidase S53" evidence="10">
    <location>
        <begin position="213"/>
        <end position="566"/>
    </location>
</feature>
<keyword evidence="4" id="KW-0378">Hydrolase</keyword>
<dbReference type="InterPro" id="IPR050819">
    <property type="entry name" value="Tripeptidyl-peptidase_I"/>
</dbReference>
<evidence type="ECO:0000256" key="9">
    <source>
        <dbReference type="SAM" id="SignalP"/>
    </source>
</evidence>
<feature type="signal peptide" evidence="9">
    <location>
        <begin position="1"/>
        <end position="28"/>
    </location>
</feature>
<dbReference type="InterPro" id="IPR013783">
    <property type="entry name" value="Ig-like_fold"/>
</dbReference>
<keyword evidence="5" id="KW-0720">Serine protease</keyword>
<dbReference type="InterPro" id="IPR036852">
    <property type="entry name" value="Peptidase_S8/S53_dom_sf"/>
</dbReference>